<evidence type="ECO:0000256" key="4">
    <source>
        <dbReference type="ARBA" id="ARBA00023157"/>
    </source>
</evidence>
<dbReference type="PROSITE" id="PS50835">
    <property type="entry name" value="IG_LIKE"/>
    <property type="match status" value="1"/>
</dbReference>
<dbReference type="PANTHER" id="PTHR11890:SF18">
    <property type="entry name" value="LYMPHOCYTE ACTIVATION GENE 3 PROTEIN"/>
    <property type="match status" value="1"/>
</dbReference>
<evidence type="ECO:0000313" key="11">
    <source>
        <dbReference type="Proteomes" id="UP000694700"/>
    </source>
</evidence>
<comment type="similarity">
    <text evidence="1">Belongs to the interleukin-1 receptor family.</text>
</comment>
<evidence type="ECO:0000256" key="8">
    <source>
        <dbReference type="SAM" id="SignalP"/>
    </source>
</evidence>
<proteinExistence type="inferred from homology"/>
<organism evidence="10 11">
    <name type="scientific">Cyprinus carpio</name>
    <name type="common">Common carp</name>
    <dbReference type="NCBI Taxonomy" id="7962"/>
    <lineage>
        <taxon>Eukaryota</taxon>
        <taxon>Metazoa</taxon>
        <taxon>Chordata</taxon>
        <taxon>Craniata</taxon>
        <taxon>Vertebrata</taxon>
        <taxon>Euteleostomi</taxon>
        <taxon>Actinopterygii</taxon>
        <taxon>Neopterygii</taxon>
        <taxon>Teleostei</taxon>
        <taxon>Ostariophysi</taxon>
        <taxon>Cypriniformes</taxon>
        <taxon>Cyprinidae</taxon>
        <taxon>Cyprininae</taxon>
        <taxon>Cyprinus</taxon>
    </lineage>
</organism>
<dbReference type="Gene3D" id="2.60.40.10">
    <property type="entry name" value="Immunoglobulins"/>
    <property type="match status" value="2"/>
</dbReference>
<dbReference type="SUPFAM" id="SSF48726">
    <property type="entry name" value="Immunoglobulin"/>
    <property type="match status" value="2"/>
</dbReference>
<keyword evidence="4" id="KW-1015">Disulfide bond</keyword>
<keyword evidence="7" id="KW-0812">Transmembrane</keyword>
<evidence type="ECO:0000313" key="10">
    <source>
        <dbReference type="Ensembl" id="ENSCCRP00015025968.1"/>
    </source>
</evidence>
<dbReference type="Proteomes" id="UP000694700">
    <property type="component" value="Unplaced"/>
</dbReference>
<keyword evidence="3" id="KW-0677">Repeat</keyword>
<evidence type="ECO:0000259" key="9">
    <source>
        <dbReference type="PROSITE" id="PS50835"/>
    </source>
</evidence>
<reference evidence="10" key="1">
    <citation type="submission" date="2025-08" db="UniProtKB">
        <authorList>
            <consortium name="Ensembl"/>
        </authorList>
    </citation>
    <scope>IDENTIFICATION</scope>
</reference>
<keyword evidence="5" id="KW-0325">Glycoprotein</keyword>
<keyword evidence="7" id="KW-1133">Transmembrane helix</keyword>
<evidence type="ECO:0000256" key="3">
    <source>
        <dbReference type="ARBA" id="ARBA00022737"/>
    </source>
</evidence>
<keyword evidence="2 8" id="KW-0732">Signal</keyword>
<evidence type="ECO:0000256" key="2">
    <source>
        <dbReference type="ARBA" id="ARBA00022729"/>
    </source>
</evidence>
<feature type="signal peptide" evidence="8">
    <location>
        <begin position="1"/>
        <end position="21"/>
    </location>
</feature>
<evidence type="ECO:0000256" key="1">
    <source>
        <dbReference type="ARBA" id="ARBA00009752"/>
    </source>
</evidence>
<accession>A0A8C1TQ67</accession>
<dbReference type="FunFam" id="2.60.40.10:FF:000188">
    <property type="entry name" value="Interleukin-1 receptor accessory protein-like 1"/>
    <property type="match status" value="1"/>
</dbReference>
<keyword evidence="6" id="KW-0393">Immunoglobulin domain</keyword>
<feature type="domain" description="Ig-like" evidence="9">
    <location>
        <begin position="143"/>
        <end position="229"/>
    </location>
</feature>
<dbReference type="AlphaFoldDB" id="A0A8C1TQ67"/>
<feature type="chain" id="PRO_5034458999" description="Ig-like domain-containing protein" evidence="8">
    <location>
        <begin position="22"/>
        <end position="392"/>
    </location>
</feature>
<evidence type="ECO:0000256" key="6">
    <source>
        <dbReference type="ARBA" id="ARBA00023319"/>
    </source>
</evidence>
<dbReference type="PANTHER" id="PTHR11890">
    <property type="entry name" value="INTERLEUKIN-1 RECEPTOR FAMILY MEMBER"/>
    <property type="match status" value="1"/>
</dbReference>
<dbReference type="InterPro" id="IPR015621">
    <property type="entry name" value="IL-1_rcpt_fam"/>
</dbReference>
<dbReference type="InterPro" id="IPR003599">
    <property type="entry name" value="Ig_sub"/>
</dbReference>
<dbReference type="Ensembl" id="ENSCCRT00015026897.1">
    <property type="protein sequence ID" value="ENSCCRP00015025968.1"/>
    <property type="gene ID" value="ENSCCRG00015011002.1"/>
</dbReference>
<name>A0A8C1TQ67_CYPCA</name>
<protein>
    <recommendedName>
        <fullName evidence="9">Ig-like domain-containing protein</fullName>
    </recommendedName>
</protein>
<sequence>RKQCVVLSAVNSACVSLVVVGSDSCVLVGPEIPDYRVQGEAVIIRFPFLEDVVNHRRLRVDNSSSFQVHHHSLRSERTDGVMLSERRILLLPSHPSHSGTYSYIFRSERTDARLTLVMRFSLRSDSFCLTGSITVMIYETEEPNMTVMPYTAHAGEDTEIVCPHLRYFRRSENPRWYKDFQSTALPIGKGQYRVERGIILSIKNISVKDEGFYTCRLSVIFNNTQYNVSRTWRVQVSADISSFSVPGSEAVTSNSLSARLVIQCMVSVGNQRAQSTDVTWMVNDQPLENSYLRGRAFQTDKSFSGKHLEVQLVILELLEEDSGTELKCICQNEDQKQEVVTQIKLEGSESVWLVGAAASSCFLLVVFVFAYHLCQRPQKLRDYVLARQDSTI</sequence>
<dbReference type="InterPro" id="IPR007110">
    <property type="entry name" value="Ig-like_dom"/>
</dbReference>
<evidence type="ECO:0000256" key="5">
    <source>
        <dbReference type="ARBA" id="ARBA00023180"/>
    </source>
</evidence>
<feature type="transmembrane region" description="Helical" evidence="7">
    <location>
        <begin position="351"/>
        <end position="371"/>
    </location>
</feature>
<keyword evidence="7" id="KW-0472">Membrane</keyword>
<dbReference type="InterPro" id="IPR036179">
    <property type="entry name" value="Ig-like_dom_sf"/>
</dbReference>
<dbReference type="InterPro" id="IPR013783">
    <property type="entry name" value="Ig-like_fold"/>
</dbReference>
<evidence type="ECO:0000256" key="7">
    <source>
        <dbReference type="SAM" id="Phobius"/>
    </source>
</evidence>
<dbReference type="SMART" id="SM00409">
    <property type="entry name" value="IG"/>
    <property type="match status" value="2"/>
</dbReference>